<evidence type="ECO:0000313" key="3">
    <source>
        <dbReference type="Proteomes" id="UP001175271"/>
    </source>
</evidence>
<feature type="signal peptide" evidence="1">
    <location>
        <begin position="1"/>
        <end position="21"/>
    </location>
</feature>
<dbReference type="EMBL" id="JAUCMV010000002">
    <property type="protein sequence ID" value="KAK0420562.1"/>
    <property type="molecule type" value="Genomic_DNA"/>
</dbReference>
<comment type="caution">
    <text evidence="2">The sequence shown here is derived from an EMBL/GenBank/DDBJ whole genome shotgun (WGS) entry which is preliminary data.</text>
</comment>
<sequence>MACLRLLVLLLILLCIVSVSAEHSPIRAKRYEYHVSMPFSSVRIKGTNPLIEGIRTLGRLSDLFQYFRRRLGVIQEFIPASDDGNPPYFVCSN</sequence>
<proteinExistence type="predicted"/>
<dbReference type="AlphaFoldDB" id="A0AA39IA23"/>
<gene>
    <name evidence="2" type="ORF">QR680_014760</name>
</gene>
<reference evidence="2" key="1">
    <citation type="submission" date="2023-06" db="EMBL/GenBank/DDBJ databases">
        <title>Genomic analysis of the entomopathogenic nematode Steinernema hermaphroditum.</title>
        <authorList>
            <person name="Schwarz E.M."/>
            <person name="Heppert J.K."/>
            <person name="Baniya A."/>
            <person name="Schwartz H.T."/>
            <person name="Tan C.-H."/>
            <person name="Antoshechkin I."/>
            <person name="Sternberg P.W."/>
            <person name="Goodrich-Blair H."/>
            <person name="Dillman A.R."/>
        </authorList>
    </citation>
    <scope>NUCLEOTIDE SEQUENCE</scope>
    <source>
        <strain evidence="2">PS9179</strain>
        <tissue evidence="2">Whole animal</tissue>
    </source>
</reference>
<protein>
    <submittedName>
        <fullName evidence="2">Uncharacterized protein</fullName>
    </submittedName>
</protein>
<evidence type="ECO:0000313" key="2">
    <source>
        <dbReference type="EMBL" id="KAK0420562.1"/>
    </source>
</evidence>
<accession>A0AA39IA23</accession>
<evidence type="ECO:0000256" key="1">
    <source>
        <dbReference type="SAM" id="SignalP"/>
    </source>
</evidence>
<organism evidence="2 3">
    <name type="scientific">Steinernema hermaphroditum</name>
    <dbReference type="NCBI Taxonomy" id="289476"/>
    <lineage>
        <taxon>Eukaryota</taxon>
        <taxon>Metazoa</taxon>
        <taxon>Ecdysozoa</taxon>
        <taxon>Nematoda</taxon>
        <taxon>Chromadorea</taxon>
        <taxon>Rhabditida</taxon>
        <taxon>Tylenchina</taxon>
        <taxon>Panagrolaimomorpha</taxon>
        <taxon>Strongyloidoidea</taxon>
        <taxon>Steinernematidae</taxon>
        <taxon>Steinernema</taxon>
    </lineage>
</organism>
<name>A0AA39IA23_9BILA</name>
<feature type="chain" id="PRO_5041384562" evidence="1">
    <location>
        <begin position="22"/>
        <end position="93"/>
    </location>
</feature>
<dbReference type="Proteomes" id="UP001175271">
    <property type="component" value="Unassembled WGS sequence"/>
</dbReference>
<keyword evidence="1" id="KW-0732">Signal</keyword>
<keyword evidence="3" id="KW-1185">Reference proteome</keyword>